<feature type="domain" description="Tetrahaem cytochrome" evidence="9">
    <location>
        <begin position="106"/>
        <end position="168"/>
    </location>
</feature>
<dbReference type="Gene3D" id="3.90.10.10">
    <property type="entry name" value="Cytochrome C3"/>
    <property type="match status" value="1"/>
</dbReference>
<dbReference type="Pfam" id="PF03264">
    <property type="entry name" value="Cytochrom_NNT"/>
    <property type="match status" value="1"/>
</dbReference>
<dbReference type="GO" id="GO:0046872">
    <property type="term" value="F:metal ion binding"/>
    <property type="evidence" value="ECO:0007669"/>
    <property type="project" value="UniProtKB-KW"/>
</dbReference>
<protein>
    <submittedName>
        <fullName evidence="10">Uncharacterized protein</fullName>
    </submittedName>
</protein>
<dbReference type="InterPro" id="IPR036280">
    <property type="entry name" value="Multihaem_cyt_sf"/>
</dbReference>
<keyword evidence="5" id="KW-0732">Signal</keyword>
<reference evidence="10" key="1">
    <citation type="submission" date="2018-06" db="EMBL/GenBank/DDBJ databases">
        <authorList>
            <person name="Zhirakovskaya E."/>
        </authorList>
    </citation>
    <scope>NUCLEOTIDE SEQUENCE</scope>
</reference>
<keyword evidence="6" id="KW-0249">Electron transport</keyword>
<evidence type="ECO:0000256" key="1">
    <source>
        <dbReference type="ARBA" id="ARBA00004196"/>
    </source>
</evidence>
<keyword evidence="3" id="KW-0349">Heme</keyword>
<comment type="subcellular location">
    <subcellularLocation>
        <location evidence="1">Cell envelope</location>
    </subcellularLocation>
</comment>
<accession>A0A3B1DRU9</accession>
<keyword evidence="2" id="KW-0813">Transport</keyword>
<feature type="domain" description="NapC/NirT cytochrome c N-terminal" evidence="8">
    <location>
        <begin position="16"/>
        <end position="75"/>
    </location>
</feature>
<feature type="domain" description="Tetrahaem cytochrome" evidence="9">
    <location>
        <begin position="172"/>
        <end position="268"/>
    </location>
</feature>
<evidence type="ECO:0000313" key="10">
    <source>
        <dbReference type="EMBL" id="VAX34505.1"/>
    </source>
</evidence>
<dbReference type="InterPro" id="IPR005126">
    <property type="entry name" value="NapC/NirT_cyt_c_N"/>
</dbReference>
<dbReference type="Gene3D" id="1.10.3820.10">
    <property type="entry name" value="Di-heme elbow motif domain"/>
    <property type="match status" value="1"/>
</dbReference>
<evidence type="ECO:0000259" key="9">
    <source>
        <dbReference type="Pfam" id="PF14537"/>
    </source>
</evidence>
<evidence type="ECO:0000256" key="3">
    <source>
        <dbReference type="ARBA" id="ARBA00022617"/>
    </source>
</evidence>
<keyword evidence="4" id="KW-0479">Metal-binding</keyword>
<dbReference type="AlphaFoldDB" id="A0A3B1DRU9"/>
<proteinExistence type="predicted"/>
<dbReference type="InterPro" id="IPR051829">
    <property type="entry name" value="Multiheme_Cytochr_ET"/>
</dbReference>
<gene>
    <name evidence="10" type="ORF">MNBD_NITROSPIRAE03-436</name>
</gene>
<dbReference type="GO" id="GO:0030313">
    <property type="term" value="C:cell envelope"/>
    <property type="evidence" value="ECO:0007669"/>
    <property type="project" value="UniProtKB-SubCell"/>
</dbReference>
<evidence type="ECO:0000256" key="6">
    <source>
        <dbReference type="ARBA" id="ARBA00022982"/>
    </source>
</evidence>
<dbReference type="PANTHER" id="PTHR35038">
    <property type="entry name" value="DISSIMILATORY SULFITE REDUCTASE SIRA"/>
    <property type="match status" value="1"/>
</dbReference>
<evidence type="ECO:0000256" key="7">
    <source>
        <dbReference type="ARBA" id="ARBA00023004"/>
    </source>
</evidence>
<dbReference type="SUPFAM" id="SSF48695">
    <property type="entry name" value="Multiheme cytochromes"/>
    <property type="match status" value="1"/>
</dbReference>
<dbReference type="EMBL" id="UOGI01000336">
    <property type="protein sequence ID" value="VAX34505.1"/>
    <property type="molecule type" value="Genomic_DNA"/>
</dbReference>
<organism evidence="10">
    <name type="scientific">hydrothermal vent metagenome</name>
    <dbReference type="NCBI Taxonomy" id="652676"/>
    <lineage>
        <taxon>unclassified sequences</taxon>
        <taxon>metagenomes</taxon>
        <taxon>ecological metagenomes</taxon>
    </lineage>
</organism>
<dbReference type="InterPro" id="IPR038266">
    <property type="entry name" value="NapC/NirT_cytc_sf"/>
</dbReference>
<evidence type="ECO:0000256" key="4">
    <source>
        <dbReference type="ARBA" id="ARBA00022723"/>
    </source>
</evidence>
<evidence type="ECO:0000256" key="5">
    <source>
        <dbReference type="ARBA" id="ARBA00022729"/>
    </source>
</evidence>
<name>A0A3B1DRU9_9ZZZZ</name>
<dbReference type="InterPro" id="IPR012286">
    <property type="entry name" value="Tetrahaem_cytochrome"/>
</dbReference>
<evidence type="ECO:0000256" key="2">
    <source>
        <dbReference type="ARBA" id="ARBA00022448"/>
    </source>
</evidence>
<evidence type="ECO:0000259" key="8">
    <source>
        <dbReference type="Pfam" id="PF03264"/>
    </source>
</evidence>
<sequence>MKWFSWIKESLTLKAKIIIAVLLLVIIIGGGVVAFKFYDFTQNNPKFCISCHLMKPAYTAWKKSKHSGINCHECHHLTIPEQNRLLITFILRRPKTVPPRHGEIIVSSDKCTKCHWEKNRKYPDAKKINNSRMHAKHYFMEEIACTKCHGYILHKFLPGATFCVRCHQGKKVHGMKGLACLNCHTDRQVDLRPGRKKCLFCHGTEAIRKELISADTMDVQFFQPSKERIEKAPKINVPKDAPMQFYCYKCHKPHTKLMPGHGKCLSCHPRILNVGRHKLHVQTMGLDCKTCHLPHSWRVTKKQAKTTCTQCHKYRDPLSFIGPEG</sequence>
<keyword evidence="7" id="KW-0408">Iron</keyword>
<dbReference type="Pfam" id="PF14537">
    <property type="entry name" value="Cytochrom_c3_2"/>
    <property type="match status" value="2"/>
</dbReference>